<evidence type="ECO:0000313" key="1">
    <source>
        <dbReference type="EMBL" id="RCX16343.1"/>
    </source>
</evidence>
<sequence length="144" mass="16431">MKWNILYDQNNPPALNDIEKYVGSGLWENLNTFLKSTYGIQPKLSYSRCSMQPGWNVKYQKSGKSLCTLYPMDGFFIALIVVGSKESSQAELLLPSFSKYTQDLYKGTPFSAGGRWMMINVTEHEILEDVVRLIQIRVKPKQPA</sequence>
<accession>A0A369B4D6</accession>
<dbReference type="EMBL" id="QPJT01000011">
    <property type="protein sequence ID" value="RCX16343.1"/>
    <property type="molecule type" value="Genomic_DNA"/>
</dbReference>
<organism evidence="1 2">
    <name type="scientific">Anaerobacterium chartisolvens</name>
    <dbReference type="NCBI Taxonomy" id="1297424"/>
    <lineage>
        <taxon>Bacteria</taxon>
        <taxon>Bacillati</taxon>
        <taxon>Bacillota</taxon>
        <taxon>Clostridia</taxon>
        <taxon>Eubacteriales</taxon>
        <taxon>Oscillospiraceae</taxon>
        <taxon>Anaerobacterium</taxon>
    </lineage>
</organism>
<dbReference type="OrthoDB" id="9090890at2"/>
<gene>
    <name evidence="1" type="ORF">DFR58_11188</name>
</gene>
<dbReference type="AlphaFoldDB" id="A0A369B4D6"/>
<dbReference type="RefSeq" id="WP_114297896.1">
    <property type="nucleotide sequence ID" value="NZ_QPJT01000011.1"/>
</dbReference>
<keyword evidence="2" id="KW-1185">Reference proteome</keyword>
<proteinExistence type="predicted"/>
<name>A0A369B4D6_9FIRM</name>
<dbReference type="Pfam" id="PF12663">
    <property type="entry name" value="DUF3788"/>
    <property type="match status" value="1"/>
</dbReference>
<protein>
    <submittedName>
        <fullName evidence="1">Uncharacterized protein DUF3788</fullName>
    </submittedName>
</protein>
<reference evidence="1 2" key="1">
    <citation type="submission" date="2018-07" db="EMBL/GenBank/DDBJ databases">
        <title>Genomic Encyclopedia of Type Strains, Phase IV (KMG-IV): sequencing the most valuable type-strain genomes for metagenomic binning, comparative biology and taxonomic classification.</title>
        <authorList>
            <person name="Goeker M."/>
        </authorList>
    </citation>
    <scope>NUCLEOTIDE SEQUENCE [LARGE SCALE GENOMIC DNA]</scope>
    <source>
        <strain evidence="1 2">DSM 27016</strain>
    </source>
</reference>
<dbReference type="Proteomes" id="UP000253034">
    <property type="component" value="Unassembled WGS sequence"/>
</dbReference>
<comment type="caution">
    <text evidence="1">The sequence shown here is derived from an EMBL/GenBank/DDBJ whole genome shotgun (WGS) entry which is preliminary data.</text>
</comment>
<dbReference type="InterPro" id="IPR024265">
    <property type="entry name" value="DUF3788"/>
</dbReference>
<evidence type="ECO:0000313" key="2">
    <source>
        <dbReference type="Proteomes" id="UP000253034"/>
    </source>
</evidence>